<dbReference type="AlphaFoldDB" id="A0A8J8XNV6"/>
<dbReference type="EMBL" id="CM000140">
    <property type="protein sequence ID" value="EAZ29043.1"/>
    <property type="molecule type" value="Genomic_DNA"/>
</dbReference>
<name>A0A8J8XNV6_ORYSJ</name>
<sequence length="121" mass="12970">MGVRPEKELRQPTDAAVAAAAGENDDRSFPAGEARVGEGSAARSDDMLQGDTEIAGEGVAVAKAAMASDGERRREAEEGERLRLERWWRVATPLGFESDNVLLCRLGSVLMGRAENVHCST</sequence>
<evidence type="ECO:0000313" key="2">
    <source>
        <dbReference type="EMBL" id="EAZ29043.1"/>
    </source>
</evidence>
<reference evidence="2" key="2">
    <citation type="submission" date="2008-12" db="EMBL/GenBank/DDBJ databases">
        <title>Improved gene annotation of the rice (Oryza sativa) genomes.</title>
        <authorList>
            <person name="Wang J."/>
            <person name="Li R."/>
            <person name="Fan W."/>
            <person name="Huang Q."/>
            <person name="Zhang J."/>
            <person name="Zhou Y."/>
            <person name="Hu Y."/>
            <person name="Zi S."/>
            <person name="Li J."/>
            <person name="Ni P."/>
            <person name="Zheng H."/>
            <person name="Zhang Y."/>
            <person name="Zhao M."/>
            <person name="Hao Q."/>
            <person name="McDermott J."/>
            <person name="Samudrala R."/>
            <person name="Kristiansen K."/>
            <person name="Wong G.K.-S."/>
        </authorList>
    </citation>
    <scope>NUCLEOTIDE SEQUENCE</scope>
</reference>
<evidence type="ECO:0000256" key="1">
    <source>
        <dbReference type="SAM" id="MobiDB-lite"/>
    </source>
</evidence>
<feature type="compositionally biased region" description="Basic and acidic residues" evidence="1">
    <location>
        <begin position="1"/>
        <end position="11"/>
    </location>
</feature>
<organism evidence="2">
    <name type="scientific">Oryza sativa subsp. japonica</name>
    <name type="common">Rice</name>
    <dbReference type="NCBI Taxonomy" id="39947"/>
    <lineage>
        <taxon>Eukaryota</taxon>
        <taxon>Viridiplantae</taxon>
        <taxon>Streptophyta</taxon>
        <taxon>Embryophyta</taxon>
        <taxon>Tracheophyta</taxon>
        <taxon>Spermatophyta</taxon>
        <taxon>Magnoliopsida</taxon>
        <taxon>Liliopsida</taxon>
        <taxon>Poales</taxon>
        <taxon>Poaceae</taxon>
        <taxon>BOP clade</taxon>
        <taxon>Oryzoideae</taxon>
        <taxon>Oryzeae</taxon>
        <taxon>Oryzinae</taxon>
        <taxon>Oryza</taxon>
        <taxon>Oryza sativa</taxon>
    </lineage>
</organism>
<protein>
    <submittedName>
        <fullName evidence="2">Uncharacterized protein</fullName>
    </submittedName>
</protein>
<reference evidence="2" key="1">
    <citation type="journal article" date="2005" name="PLoS Biol.">
        <title>The genomes of Oryza sativa: a history of duplications.</title>
        <authorList>
            <person name="Yu J."/>
            <person name="Wang J."/>
            <person name="Lin W."/>
            <person name="Li S."/>
            <person name="Li H."/>
            <person name="Zhou J."/>
            <person name="Ni P."/>
            <person name="Dong W."/>
            <person name="Hu S."/>
            <person name="Zeng C."/>
            <person name="Zhang J."/>
            <person name="Zhang Y."/>
            <person name="Li R."/>
            <person name="Xu Z."/>
            <person name="Li S."/>
            <person name="Li X."/>
            <person name="Zheng H."/>
            <person name="Cong L."/>
            <person name="Lin L."/>
            <person name="Yin J."/>
            <person name="Geng J."/>
            <person name="Li G."/>
            <person name="Shi J."/>
            <person name="Liu J."/>
            <person name="Lv H."/>
            <person name="Li J."/>
            <person name="Wang J."/>
            <person name="Deng Y."/>
            <person name="Ran L."/>
            <person name="Shi X."/>
            <person name="Wang X."/>
            <person name="Wu Q."/>
            <person name="Li C."/>
            <person name="Ren X."/>
            <person name="Wang J."/>
            <person name="Wang X."/>
            <person name="Li D."/>
            <person name="Liu D."/>
            <person name="Zhang X."/>
            <person name="Ji Z."/>
            <person name="Zhao W."/>
            <person name="Sun Y."/>
            <person name="Zhang Z."/>
            <person name="Bao J."/>
            <person name="Han Y."/>
            <person name="Dong L."/>
            <person name="Ji J."/>
            <person name="Chen P."/>
            <person name="Wu S."/>
            <person name="Liu J."/>
            <person name="Xiao Y."/>
            <person name="Bu D."/>
            <person name="Tan J."/>
            <person name="Yang L."/>
            <person name="Ye C."/>
            <person name="Zhang J."/>
            <person name="Xu J."/>
            <person name="Zhou Y."/>
            <person name="Yu Y."/>
            <person name="Zhang B."/>
            <person name="Zhuang S."/>
            <person name="Wei H."/>
            <person name="Liu B."/>
            <person name="Lei M."/>
            <person name="Yu H."/>
            <person name="Li Y."/>
            <person name="Xu H."/>
            <person name="Wei S."/>
            <person name="He X."/>
            <person name="Fang L."/>
            <person name="Zhang Z."/>
            <person name="Zhang Y."/>
            <person name="Huang X."/>
            <person name="Su Z."/>
            <person name="Tong W."/>
            <person name="Li J."/>
            <person name="Tong Z."/>
            <person name="Li S."/>
            <person name="Ye J."/>
            <person name="Wang L."/>
            <person name="Fang L."/>
            <person name="Lei T."/>
            <person name="Chen C."/>
            <person name="Chen H."/>
            <person name="Xu Z."/>
            <person name="Li H."/>
            <person name="Huang H."/>
            <person name="Zhang F."/>
            <person name="Xu H."/>
            <person name="Li N."/>
            <person name="Zhao C."/>
            <person name="Li S."/>
            <person name="Dong L."/>
            <person name="Huang Y."/>
            <person name="Li L."/>
            <person name="Xi Y."/>
            <person name="Qi Q."/>
            <person name="Li W."/>
            <person name="Zhang B."/>
            <person name="Hu W."/>
            <person name="Zhang Y."/>
            <person name="Tian X."/>
            <person name="Jiao Y."/>
            <person name="Liang X."/>
            <person name="Jin J."/>
            <person name="Gao L."/>
            <person name="Zheng W."/>
            <person name="Hao B."/>
            <person name="Liu S."/>
            <person name="Wang W."/>
            <person name="Yuan L."/>
            <person name="Cao M."/>
            <person name="McDermott J."/>
            <person name="Samudrala R."/>
            <person name="Wang J."/>
            <person name="Wong G.K."/>
            <person name="Yang H."/>
        </authorList>
    </citation>
    <scope>NUCLEOTIDE SEQUENCE [LARGE SCALE GENOMIC DNA]</scope>
</reference>
<proteinExistence type="predicted"/>
<dbReference type="HOGENOM" id="CLU_165768_0_0_1"/>
<dbReference type="Proteomes" id="UP000007752">
    <property type="component" value="Chromosome 3"/>
</dbReference>
<accession>A0A8J8XNV6</accession>
<gene>
    <name evidence="2" type="ORF">OsJ_13094</name>
</gene>
<dbReference type="Gramene" id="Os03t0815332-00">
    <property type="protein sequence ID" value="Os03t0815332-00"/>
    <property type="gene ID" value="Os03g0815332"/>
</dbReference>
<feature type="region of interest" description="Disordered" evidence="1">
    <location>
        <begin position="1"/>
        <end position="45"/>
    </location>
</feature>